<proteinExistence type="predicted"/>
<name>A0A4Y2GFG5_ARAVE</name>
<organism evidence="1 2">
    <name type="scientific">Araneus ventricosus</name>
    <name type="common">Orbweaver spider</name>
    <name type="synonym">Epeira ventricosa</name>
    <dbReference type="NCBI Taxonomy" id="182803"/>
    <lineage>
        <taxon>Eukaryota</taxon>
        <taxon>Metazoa</taxon>
        <taxon>Ecdysozoa</taxon>
        <taxon>Arthropoda</taxon>
        <taxon>Chelicerata</taxon>
        <taxon>Arachnida</taxon>
        <taxon>Araneae</taxon>
        <taxon>Araneomorphae</taxon>
        <taxon>Entelegynae</taxon>
        <taxon>Araneoidea</taxon>
        <taxon>Araneidae</taxon>
        <taxon>Araneus</taxon>
    </lineage>
</organism>
<dbReference type="EMBL" id="BGPR01001331">
    <property type="protein sequence ID" value="GBM51288.1"/>
    <property type="molecule type" value="Genomic_DNA"/>
</dbReference>
<evidence type="ECO:0000313" key="1">
    <source>
        <dbReference type="EMBL" id="GBM51288.1"/>
    </source>
</evidence>
<dbReference type="Proteomes" id="UP000499080">
    <property type="component" value="Unassembled WGS sequence"/>
</dbReference>
<gene>
    <name evidence="1" type="ORF">AVEN_164370_1</name>
</gene>
<sequence>MLLMIFLSKALPTMRTRERHSTSVSSQMTFHISNITGAKLANHATMYSKSFNYQNFIRDLALTVIFSEKVQKCIRKQSSNVFMELIDEACFNVTIPVFKRDLLEKQLV</sequence>
<accession>A0A4Y2GFG5</accession>
<keyword evidence="2" id="KW-1185">Reference proteome</keyword>
<evidence type="ECO:0000313" key="2">
    <source>
        <dbReference type="Proteomes" id="UP000499080"/>
    </source>
</evidence>
<reference evidence="1 2" key="1">
    <citation type="journal article" date="2019" name="Sci. Rep.">
        <title>Orb-weaving spider Araneus ventricosus genome elucidates the spidroin gene catalogue.</title>
        <authorList>
            <person name="Kono N."/>
            <person name="Nakamura H."/>
            <person name="Ohtoshi R."/>
            <person name="Moran D.A.P."/>
            <person name="Shinohara A."/>
            <person name="Yoshida Y."/>
            <person name="Fujiwara M."/>
            <person name="Mori M."/>
            <person name="Tomita M."/>
            <person name="Arakawa K."/>
        </authorList>
    </citation>
    <scope>NUCLEOTIDE SEQUENCE [LARGE SCALE GENOMIC DNA]</scope>
</reference>
<protein>
    <submittedName>
        <fullName evidence="1">Uncharacterized protein</fullName>
    </submittedName>
</protein>
<comment type="caution">
    <text evidence="1">The sequence shown here is derived from an EMBL/GenBank/DDBJ whole genome shotgun (WGS) entry which is preliminary data.</text>
</comment>
<dbReference type="AlphaFoldDB" id="A0A4Y2GFG5"/>